<sequence>MDILESMREPYRAVIKEEWKKVNEELKDKTKIVFPMTASKDTAVHLAVYSGEEEPLRALLAAISEMDEAFWRNSAGNTPLHEAATVGNLAAVKLLVEYNKEDLLAENIYGETPLFRAARCGHLHIVHYFLEDCEDFFSRSSRNWTTRKGNPLIHAAIQSHKFDVVLKLIEFDKSLLEMTDLEGKTALHVLANMPFAFQSGYPMKFFESIIYTLLPSEDIYKYSYSNFESTKKDNGSESSIITNKNDDLEAGSNSNPPHNCSHSNCWLYFLRFVTCLFWRFIFLGWPQWKELYEKKQQHKLALTITKMLAHIDFSWFQTQPTPENIEVDSLGIRRPDEGGSGGIDLEILRTQPSADQNQGEIGDIDYFDHHETPLLLAAANGIIEIVQQIVEVYPQAIDYVTVNQRNVLHVAIAHRKKNVFNWIMNRRLIMTRLVTRIDALGFTALHHVGITKFYRGGTHGPALQLQQELKWYERVQYQIPALYTMHHSKMKWTAREFFYKTHEKMLEDAKEWLKKTSESCSAVAVLVATVVFAAAYTVPGGLNSKTGSPVLVTEPVYIVFTIMDIVALATALTSVVLFLSILTSSFKMEDFLHTLPMKLSIGFQLLFFSVASTMMAFALTIVLTVKSEEMKWTVSLLYMATFFPVTMFIIIQLPLYVELVKNIWSYRRNISKFLPMGFLALFWKLPSRILSRKCV</sequence>
<dbReference type="InterPro" id="IPR002110">
    <property type="entry name" value="Ankyrin_rpt"/>
</dbReference>
<dbReference type="Pfam" id="PF12796">
    <property type="entry name" value="Ank_2"/>
    <property type="match status" value="1"/>
</dbReference>
<dbReference type="PANTHER" id="PTHR24177">
    <property type="entry name" value="CASKIN"/>
    <property type="match status" value="1"/>
</dbReference>
<dbReference type="SUPFAM" id="SSF48403">
    <property type="entry name" value="Ankyrin repeat"/>
    <property type="match status" value="2"/>
</dbReference>
<accession>A0ABP0XYB1</accession>
<keyword evidence="3" id="KW-1133">Transmembrane helix</keyword>
<reference evidence="5 6" key="1">
    <citation type="submission" date="2024-03" db="EMBL/GenBank/DDBJ databases">
        <authorList>
            <person name="Gkanogiannis A."/>
            <person name="Becerra Lopez-Lavalle L."/>
        </authorList>
    </citation>
    <scope>NUCLEOTIDE SEQUENCE [LARGE SCALE GENOMIC DNA]</scope>
</reference>
<name>A0ABP0XYB1_9ROSI</name>
<feature type="transmembrane region" description="Helical" evidence="3">
    <location>
        <begin position="636"/>
        <end position="657"/>
    </location>
</feature>
<dbReference type="InterPro" id="IPR026961">
    <property type="entry name" value="PGG_dom"/>
</dbReference>
<dbReference type="InterPro" id="IPR036770">
    <property type="entry name" value="Ankyrin_rpt-contain_sf"/>
</dbReference>
<evidence type="ECO:0000256" key="1">
    <source>
        <dbReference type="PROSITE-ProRule" id="PRU00023"/>
    </source>
</evidence>
<feature type="transmembrane region" description="Helical" evidence="3">
    <location>
        <begin position="520"/>
        <end position="538"/>
    </location>
</feature>
<evidence type="ECO:0000256" key="3">
    <source>
        <dbReference type="SAM" id="Phobius"/>
    </source>
</evidence>
<dbReference type="SMART" id="SM00248">
    <property type="entry name" value="ANK"/>
    <property type="match status" value="6"/>
</dbReference>
<dbReference type="PANTHER" id="PTHR24177:SF215">
    <property type="entry name" value="PGG DOMAIN-CONTAINING PROTEIN"/>
    <property type="match status" value="1"/>
</dbReference>
<organism evidence="5 6">
    <name type="scientific">Citrullus colocynthis</name>
    <name type="common">colocynth</name>
    <dbReference type="NCBI Taxonomy" id="252529"/>
    <lineage>
        <taxon>Eukaryota</taxon>
        <taxon>Viridiplantae</taxon>
        <taxon>Streptophyta</taxon>
        <taxon>Embryophyta</taxon>
        <taxon>Tracheophyta</taxon>
        <taxon>Spermatophyta</taxon>
        <taxon>Magnoliopsida</taxon>
        <taxon>eudicotyledons</taxon>
        <taxon>Gunneridae</taxon>
        <taxon>Pentapetalae</taxon>
        <taxon>rosids</taxon>
        <taxon>fabids</taxon>
        <taxon>Cucurbitales</taxon>
        <taxon>Cucurbitaceae</taxon>
        <taxon>Benincaseae</taxon>
        <taxon>Citrullus</taxon>
    </lineage>
</organism>
<protein>
    <recommendedName>
        <fullName evidence="4">PGG domain-containing protein</fullName>
    </recommendedName>
</protein>
<feature type="region of interest" description="Disordered" evidence="2">
    <location>
        <begin position="229"/>
        <end position="254"/>
    </location>
</feature>
<dbReference type="PROSITE" id="PS50297">
    <property type="entry name" value="ANK_REP_REGION"/>
    <property type="match status" value="1"/>
</dbReference>
<feature type="repeat" description="ANK" evidence="1">
    <location>
        <begin position="75"/>
        <end position="107"/>
    </location>
</feature>
<keyword evidence="3" id="KW-0472">Membrane</keyword>
<evidence type="ECO:0000256" key="2">
    <source>
        <dbReference type="SAM" id="MobiDB-lite"/>
    </source>
</evidence>
<keyword evidence="1" id="KW-0040">ANK repeat</keyword>
<keyword evidence="3" id="KW-0812">Transmembrane</keyword>
<evidence type="ECO:0000313" key="5">
    <source>
        <dbReference type="EMBL" id="CAK9311678.1"/>
    </source>
</evidence>
<dbReference type="Proteomes" id="UP001642487">
    <property type="component" value="Chromosome 10"/>
</dbReference>
<gene>
    <name evidence="5" type="ORF">CITCOLO1_LOCUS3341</name>
</gene>
<feature type="domain" description="PGG" evidence="4">
    <location>
        <begin position="510"/>
        <end position="623"/>
    </location>
</feature>
<evidence type="ECO:0000259" key="4">
    <source>
        <dbReference type="Pfam" id="PF13962"/>
    </source>
</evidence>
<keyword evidence="6" id="KW-1185">Reference proteome</keyword>
<feature type="transmembrane region" description="Helical" evidence="3">
    <location>
        <begin position="558"/>
        <end position="582"/>
    </location>
</feature>
<evidence type="ECO:0000313" key="6">
    <source>
        <dbReference type="Proteomes" id="UP001642487"/>
    </source>
</evidence>
<dbReference type="PROSITE" id="PS50088">
    <property type="entry name" value="ANK_REPEAT"/>
    <property type="match status" value="1"/>
</dbReference>
<proteinExistence type="predicted"/>
<dbReference type="EMBL" id="OZ021744">
    <property type="protein sequence ID" value="CAK9311678.1"/>
    <property type="molecule type" value="Genomic_DNA"/>
</dbReference>
<dbReference type="Gene3D" id="1.25.40.20">
    <property type="entry name" value="Ankyrin repeat-containing domain"/>
    <property type="match status" value="2"/>
</dbReference>
<feature type="transmembrane region" description="Helical" evidence="3">
    <location>
        <begin position="603"/>
        <end position="624"/>
    </location>
</feature>
<dbReference type="Pfam" id="PF13962">
    <property type="entry name" value="PGG"/>
    <property type="match status" value="1"/>
</dbReference>